<name>A0ABD0JSQ5_9CAEN</name>
<evidence type="ECO:0000313" key="3">
    <source>
        <dbReference type="Proteomes" id="UP001519460"/>
    </source>
</evidence>
<feature type="domain" description="C-type lectin" evidence="1">
    <location>
        <begin position="22"/>
        <end position="92"/>
    </location>
</feature>
<dbReference type="InterPro" id="IPR016187">
    <property type="entry name" value="CTDL_fold"/>
</dbReference>
<dbReference type="Pfam" id="PF00059">
    <property type="entry name" value="Lectin_C"/>
    <property type="match status" value="1"/>
</dbReference>
<dbReference type="Gene3D" id="3.10.100.10">
    <property type="entry name" value="Mannose-Binding Protein A, subunit A"/>
    <property type="match status" value="1"/>
</dbReference>
<proteinExistence type="predicted"/>
<dbReference type="Proteomes" id="UP001519460">
    <property type="component" value="Unassembled WGS sequence"/>
</dbReference>
<dbReference type="PROSITE" id="PS50041">
    <property type="entry name" value="C_TYPE_LECTIN_2"/>
    <property type="match status" value="1"/>
</dbReference>
<feature type="non-terminal residue" evidence="2">
    <location>
        <position position="1"/>
    </location>
</feature>
<gene>
    <name evidence="2" type="ORF">BaRGS_00030593</name>
</gene>
<reference evidence="2 3" key="1">
    <citation type="journal article" date="2023" name="Sci. Data">
        <title>Genome assembly of the Korean intertidal mud-creeper Batillaria attramentaria.</title>
        <authorList>
            <person name="Patra A.K."/>
            <person name="Ho P.T."/>
            <person name="Jun S."/>
            <person name="Lee S.J."/>
            <person name="Kim Y."/>
            <person name="Won Y.J."/>
        </authorList>
    </citation>
    <scope>NUCLEOTIDE SEQUENCE [LARGE SCALE GENOMIC DNA]</scope>
    <source>
        <strain evidence="2">Wonlab-2016</strain>
    </source>
</reference>
<dbReference type="SUPFAM" id="SSF56436">
    <property type="entry name" value="C-type lectin-like"/>
    <property type="match status" value="1"/>
</dbReference>
<comment type="caution">
    <text evidence="2">The sequence shown here is derived from an EMBL/GenBank/DDBJ whole genome shotgun (WGS) entry which is preliminary data.</text>
</comment>
<dbReference type="EMBL" id="JACVVK020000332">
    <property type="protein sequence ID" value="KAK7478146.1"/>
    <property type="molecule type" value="Genomic_DNA"/>
</dbReference>
<keyword evidence="3" id="KW-1185">Reference proteome</keyword>
<dbReference type="AlphaFoldDB" id="A0ABD0JSQ5"/>
<evidence type="ECO:0000259" key="1">
    <source>
        <dbReference type="PROSITE" id="PS50041"/>
    </source>
</evidence>
<organism evidence="2 3">
    <name type="scientific">Batillaria attramentaria</name>
    <dbReference type="NCBI Taxonomy" id="370345"/>
    <lineage>
        <taxon>Eukaryota</taxon>
        <taxon>Metazoa</taxon>
        <taxon>Spiralia</taxon>
        <taxon>Lophotrochozoa</taxon>
        <taxon>Mollusca</taxon>
        <taxon>Gastropoda</taxon>
        <taxon>Caenogastropoda</taxon>
        <taxon>Sorbeoconcha</taxon>
        <taxon>Cerithioidea</taxon>
        <taxon>Batillariidae</taxon>
        <taxon>Batillaria</taxon>
    </lineage>
</organism>
<protein>
    <recommendedName>
        <fullName evidence="1">C-type lectin domain-containing protein</fullName>
    </recommendedName>
</protein>
<dbReference type="InterPro" id="IPR001304">
    <property type="entry name" value="C-type_lectin-like"/>
</dbReference>
<dbReference type="CDD" id="cd00117">
    <property type="entry name" value="TFP"/>
    <property type="match status" value="1"/>
</dbReference>
<sequence>SSFTINDCPNHLPHRDERLFIHGSSCYYFMLSSSHDHRTAQRSCSTVLGRLATVKDDATQTFLQHTLLNHFHHRGPVWIGLSNTANNSTYAWDSALTSTCRLCGDKANGIPCTDLEKAFAPFSKCPEDKPYCMNDIYHSDGLVDVYERCVSRDTCNKEWFVQSSTKAQCAQYDHTVFTDGLECHLCCYGDSCNDDLVPPNNTWFRPAAPVKPSQCYTCGDLDKDIPCSRLELIPDNPVQCPDATPFCMNDIYQEDGQQPSVFKRCVDEATCYAEWYFRSSDKAECSQYDPNVYTGTLTCHLCCRGDLCNARLLPEQSTLYTP</sequence>
<dbReference type="CDD" id="cd00037">
    <property type="entry name" value="CLECT"/>
    <property type="match status" value="1"/>
</dbReference>
<evidence type="ECO:0000313" key="2">
    <source>
        <dbReference type="EMBL" id="KAK7478146.1"/>
    </source>
</evidence>
<accession>A0ABD0JSQ5</accession>
<dbReference type="InterPro" id="IPR016186">
    <property type="entry name" value="C-type_lectin-like/link_sf"/>
</dbReference>